<dbReference type="EC" id="2.3.1.-" evidence="4"/>
<dbReference type="PANTHER" id="PTHR43877:SF1">
    <property type="entry name" value="ACETYLTRANSFERASE"/>
    <property type="match status" value="1"/>
</dbReference>
<dbReference type="Proteomes" id="UP000587002">
    <property type="component" value="Unassembled WGS sequence"/>
</dbReference>
<reference evidence="4 5" key="1">
    <citation type="submission" date="2020-07" db="EMBL/GenBank/DDBJ databases">
        <title>Sequencing the genomes of 1000 actinobacteria strains.</title>
        <authorList>
            <person name="Klenk H.-P."/>
        </authorList>
    </citation>
    <scope>NUCLEOTIDE SEQUENCE [LARGE SCALE GENOMIC DNA]</scope>
    <source>
        <strain evidence="4 5">DSM 44065</strain>
    </source>
</reference>
<dbReference type="CDD" id="cd04301">
    <property type="entry name" value="NAT_SF"/>
    <property type="match status" value="1"/>
</dbReference>
<proteinExistence type="predicted"/>
<dbReference type="GO" id="GO:0016747">
    <property type="term" value="F:acyltransferase activity, transferring groups other than amino-acyl groups"/>
    <property type="evidence" value="ECO:0007669"/>
    <property type="project" value="InterPro"/>
</dbReference>
<dbReference type="InterPro" id="IPR050832">
    <property type="entry name" value="Bact_Acetyltransf"/>
</dbReference>
<evidence type="ECO:0000256" key="2">
    <source>
        <dbReference type="ARBA" id="ARBA00023315"/>
    </source>
</evidence>
<dbReference type="InterPro" id="IPR016181">
    <property type="entry name" value="Acyl_CoA_acyltransferase"/>
</dbReference>
<dbReference type="RefSeq" id="WP_179723688.1">
    <property type="nucleotide sequence ID" value="NZ_BAABFH010000001.1"/>
</dbReference>
<keyword evidence="2 4" id="KW-0012">Acyltransferase</keyword>
<organism evidence="4 5">
    <name type="scientific">Saccharopolyspora hordei</name>
    <dbReference type="NCBI Taxonomy" id="1838"/>
    <lineage>
        <taxon>Bacteria</taxon>
        <taxon>Bacillati</taxon>
        <taxon>Actinomycetota</taxon>
        <taxon>Actinomycetes</taxon>
        <taxon>Pseudonocardiales</taxon>
        <taxon>Pseudonocardiaceae</taxon>
        <taxon>Saccharopolyspora</taxon>
    </lineage>
</organism>
<dbReference type="EMBL" id="JACCFJ010000001">
    <property type="protein sequence ID" value="NYI85842.1"/>
    <property type="molecule type" value="Genomic_DNA"/>
</dbReference>
<keyword evidence="1 4" id="KW-0808">Transferase</keyword>
<gene>
    <name evidence="4" type="ORF">HNR68_004472</name>
</gene>
<evidence type="ECO:0000259" key="3">
    <source>
        <dbReference type="PROSITE" id="PS51186"/>
    </source>
</evidence>
<evidence type="ECO:0000313" key="5">
    <source>
        <dbReference type="Proteomes" id="UP000587002"/>
    </source>
</evidence>
<dbReference type="SUPFAM" id="SSF55729">
    <property type="entry name" value="Acyl-CoA N-acyltransferases (Nat)"/>
    <property type="match status" value="1"/>
</dbReference>
<protein>
    <submittedName>
        <fullName evidence="4">Putative acetyltransferase</fullName>
        <ecNumber evidence="4">2.3.1.-</ecNumber>
    </submittedName>
</protein>
<dbReference type="InterPro" id="IPR000182">
    <property type="entry name" value="GNAT_dom"/>
</dbReference>
<dbReference type="Pfam" id="PF00583">
    <property type="entry name" value="Acetyltransf_1"/>
    <property type="match status" value="1"/>
</dbReference>
<name>A0A853AT68_9PSEU</name>
<keyword evidence="5" id="KW-1185">Reference proteome</keyword>
<evidence type="ECO:0000256" key="1">
    <source>
        <dbReference type="ARBA" id="ARBA00022679"/>
    </source>
</evidence>
<dbReference type="AlphaFoldDB" id="A0A853AT68"/>
<feature type="domain" description="N-acetyltransferase" evidence="3">
    <location>
        <begin position="1"/>
        <end position="162"/>
    </location>
</feature>
<dbReference type="PANTHER" id="PTHR43877">
    <property type="entry name" value="AMINOALKYLPHOSPHONATE N-ACETYLTRANSFERASE-RELATED-RELATED"/>
    <property type="match status" value="1"/>
</dbReference>
<sequence length="172" mass="18358">MLVRRETPADVSAIHAVHAAAFADADRPDVVPVEAGLVDALRADDAWLPALSLVAEQDGRVVGHVVCTRGHIADVPALALGPLGVLPELQRRGVGSALVHAVLGAADALGEPAVVLLGHREYYPRFGFEPAVEHGITPQVPEWASHLQVRTLSSYDPAMRGEFTYPKPFLEL</sequence>
<accession>A0A853AT68</accession>
<dbReference type="PROSITE" id="PS51186">
    <property type="entry name" value="GNAT"/>
    <property type="match status" value="1"/>
</dbReference>
<comment type="caution">
    <text evidence="4">The sequence shown here is derived from an EMBL/GenBank/DDBJ whole genome shotgun (WGS) entry which is preliminary data.</text>
</comment>
<dbReference type="Gene3D" id="3.40.630.30">
    <property type="match status" value="1"/>
</dbReference>
<evidence type="ECO:0000313" key="4">
    <source>
        <dbReference type="EMBL" id="NYI85842.1"/>
    </source>
</evidence>